<reference evidence="4 5" key="1">
    <citation type="submission" date="2017-05" db="EMBL/GenBank/DDBJ databases">
        <authorList>
            <person name="Varghese N."/>
            <person name="Submissions S."/>
        </authorList>
    </citation>
    <scope>NUCLEOTIDE SEQUENCE [LARGE SCALE GENOMIC DNA]</scope>
    <source>
        <strain evidence="4 5">DSM 100094</strain>
    </source>
</reference>
<evidence type="ECO:0000256" key="2">
    <source>
        <dbReference type="ARBA" id="ARBA00022525"/>
    </source>
</evidence>
<dbReference type="GO" id="GO:0005509">
    <property type="term" value="F:calcium ion binding"/>
    <property type="evidence" value="ECO:0007669"/>
    <property type="project" value="InterPro"/>
</dbReference>
<dbReference type="InterPro" id="IPR018511">
    <property type="entry name" value="Hemolysin-typ_Ca-bd_CS"/>
</dbReference>
<dbReference type="Proteomes" id="UP000319014">
    <property type="component" value="Unassembled WGS sequence"/>
</dbReference>
<dbReference type="InterPro" id="IPR050557">
    <property type="entry name" value="RTX_toxin/Mannuronan_C5-epim"/>
</dbReference>
<keyword evidence="5" id="KW-1185">Reference proteome</keyword>
<feature type="region of interest" description="Disordered" evidence="3">
    <location>
        <begin position="684"/>
        <end position="707"/>
    </location>
</feature>
<keyword evidence="2" id="KW-0964">Secreted</keyword>
<evidence type="ECO:0000256" key="1">
    <source>
        <dbReference type="ARBA" id="ARBA00004613"/>
    </source>
</evidence>
<dbReference type="InterPro" id="IPR001343">
    <property type="entry name" value="Hemolysn_Ca-bd"/>
</dbReference>
<name>A0A521DDV0_9RHOB</name>
<dbReference type="AlphaFoldDB" id="A0A521DDV0"/>
<dbReference type="Gene3D" id="2.150.10.10">
    <property type="entry name" value="Serralysin-like metalloprotease, C-terminal"/>
    <property type="match status" value="6"/>
</dbReference>
<dbReference type="PANTHER" id="PTHR38340">
    <property type="entry name" value="S-LAYER PROTEIN"/>
    <property type="match status" value="1"/>
</dbReference>
<gene>
    <name evidence="4" type="ORF">SAMN06265221_10787</name>
</gene>
<dbReference type="RefSeq" id="WP_185958642.1">
    <property type="nucleotide sequence ID" value="NZ_FXTK01000007.1"/>
</dbReference>
<dbReference type="SUPFAM" id="SSF51120">
    <property type="entry name" value="beta-Roll"/>
    <property type="match status" value="5"/>
</dbReference>
<dbReference type="Pfam" id="PF00353">
    <property type="entry name" value="HemolysinCabind"/>
    <property type="match status" value="11"/>
</dbReference>
<proteinExistence type="predicted"/>
<accession>A0A521DDV0</accession>
<protein>
    <submittedName>
        <fullName evidence="4">Ca2+-binding protein, RTX toxin-related</fullName>
    </submittedName>
</protein>
<organism evidence="4 5">
    <name type="scientific">Paracoccus laeviglucosivorans</name>
    <dbReference type="NCBI Taxonomy" id="1197861"/>
    <lineage>
        <taxon>Bacteria</taxon>
        <taxon>Pseudomonadati</taxon>
        <taxon>Pseudomonadota</taxon>
        <taxon>Alphaproteobacteria</taxon>
        <taxon>Rhodobacterales</taxon>
        <taxon>Paracoccaceae</taxon>
        <taxon>Paracoccus</taxon>
    </lineage>
</organism>
<dbReference type="PANTHER" id="PTHR38340:SF1">
    <property type="entry name" value="S-LAYER PROTEIN"/>
    <property type="match status" value="1"/>
</dbReference>
<evidence type="ECO:0000313" key="4">
    <source>
        <dbReference type="EMBL" id="SMO69130.1"/>
    </source>
</evidence>
<comment type="subcellular location">
    <subcellularLocation>
        <location evidence="1">Secreted</location>
    </subcellularLocation>
</comment>
<evidence type="ECO:0000313" key="5">
    <source>
        <dbReference type="Proteomes" id="UP000319014"/>
    </source>
</evidence>
<dbReference type="PROSITE" id="PS00330">
    <property type="entry name" value="HEMOLYSIN_CALCIUM"/>
    <property type="match status" value="5"/>
</dbReference>
<dbReference type="GO" id="GO:0005576">
    <property type="term" value="C:extracellular region"/>
    <property type="evidence" value="ECO:0007669"/>
    <property type="project" value="UniProtKB-SubCell"/>
</dbReference>
<dbReference type="PRINTS" id="PR00313">
    <property type="entry name" value="CABNDNGRPT"/>
</dbReference>
<sequence length="1004" mass="102500">MLSYRHVATYFGADTSFVTNISDLRAFRADAGYALYSVTHIGGGIAAYRIRSADHAIELTSARAYGPQMGYLDRPNAALVDLAAGAAIFGAGLANGLASGAMLDAAGGLAGSIALHGGAALGRDVTLLGSFSTASGDFLYAARDNRTSFETWHINDNGSVTQIGRSDLPWGQGLRGTQIDDMQVVTLGARSFMLTASGLGNHVAIQGMNANGSLGAAHVLWADRGLGLNAPTQITTVTTQGVTYLIVGSAQSSSLTTMRVTYDGRLEPVDHIIDELGTRFHAVTALETVMLDGRAFIFAGGGDDGISVFTIMPDGHLLHLATLADGNDRALANVSAIAAMEIDGKIAVFVASRTEKGITQLVFDPGAIGRTAVTGEGRIEGTADADLLRAGPQTRALIGGAGDDILIAGTASVQMTGGEGADLFVAAEVNGRIIIRDYEPGVDRLDLASLGMIRSVSQLVFSPQRDGIKIFFGNSVVWIHTRDGGGLQAGDLDNSLFPISHYDPPNMRTNVTGTVGNDRLNAGRYGSNLYGLAGHDLLQGGDGNDIMQGGAGNDTLNGGAGNDQLWGNDGNDLILGGGGTDLIRGGNGDETIHGGGGNDTIYGEAGNDRIHAEEGDDLIDDRIGHNAIWAGLGNDRIVTGNGNDTLLGQGGNDSILSAGGHDRIWGGAGDDSINGGAGNDTIFGDAGNDVLQGGDGNDSLDGGDGNDRLWGHGGNDWIAGGAGNDLLYGGPGNDTLLGDAGNDVLRGDAGADRLISGAGNDTLIGGDGEDTLWGQSGNDMLNGGAGNDRLAGDSGNDTLWGEAGHDALFGGGGNDALLGHDGNDTLAGQAGSDRIWGGAGNDRLEGHDGHDILMGEAGNDMLVGGTGNDTLMGGAGNDVLNDLHGHNILDGGTGNDRLIAGGGNDRLIGGAGSDTFVFVNPLDFDGSTDMIADFIPGSDLLDFRGLGLDFVGGAGFSGDGPELRSYWTEATGRLVQVDLDADGRADLTISLGPIRAIGENDLLL</sequence>
<dbReference type="InterPro" id="IPR011049">
    <property type="entry name" value="Serralysin-like_metalloprot_C"/>
</dbReference>
<dbReference type="EMBL" id="FXTK01000007">
    <property type="protein sequence ID" value="SMO69130.1"/>
    <property type="molecule type" value="Genomic_DNA"/>
</dbReference>
<evidence type="ECO:0000256" key="3">
    <source>
        <dbReference type="SAM" id="MobiDB-lite"/>
    </source>
</evidence>